<evidence type="ECO:0000256" key="5">
    <source>
        <dbReference type="ARBA" id="ARBA00023163"/>
    </source>
</evidence>
<gene>
    <name evidence="7" type="ORF">AWC35_17050</name>
</gene>
<evidence type="ECO:0000313" key="7">
    <source>
        <dbReference type="EMBL" id="ATA20909.1"/>
    </source>
</evidence>
<dbReference type="InterPro" id="IPR036388">
    <property type="entry name" value="WH-like_DNA-bd_sf"/>
</dbReference>
<dbReference type="PANTHER" id="PTHR30346">
    <property type="entry name" value="TRANSCRIPTIONAL DUAL REGULATOR HCAR-RELATED"/>
    <property type="match status" value="1"/>
</dbReference>
<feature type="domain" description="HTH lysR-type" evidence="6">
    <location>
        <begin position="1"/>
        <end position="58"/>
    </location>
</feature>
<keyword evidence="5" id="KW-0804">Transcription</keyword>
<dbReference type="AlphaFoldDB" id="A0A250B408"/>
<proteinExistence type="inferred from homology"/>
<evidence type="ECO:0000256" key="3">
    <source>
        <dbReference type="ARBA" id="ARBA00023015"/>
    </source>
</evidence>
<dbReference type="EMBL" id="CP014136">
    <property type="protein sequence ID" value="ATA20909.1"/>
    <property type="molecule type" value="Genomic_DNA"/>
</dbReference>
<dbReference type="SUPFAM" id="SSF53850">
    <property type="entry name" value="Periplasmic binding protein-like II"/>
    <property type="match status" value="1"/>
</dbReference>
<dbReference type="SUPFAM" id="SSF46785">
    <property type="entry name" value="Winged helix' DNA-binding domain"/>
    <property type="match status" value="1"/>
</dbReference>
<evidence type="ECO:0000259" key="6">
    <source>
        <dbReference type="PROSITE" id="PS50931"/>
    </source>
</evidence>
<dbReference type="KEGG" id="gqu:AWC35_17050"/>
<dbReference type="Gene3D" id="1.10.10.10">
    <property type="entry name" value="Winged helix-like DNA-binding domain superfamily/Winged helix DNA-binding domain"/>
    <property type="match status" value="1"/>
</dbReference>
<dbReference type="InterPro" id="IPR036390">
    <property type="entry name" value="WH_DNA-bd_sf"/>
</dbReference>
<comment type="similarity">
    <text evidence="1">Belongs to the LysR transcriptional regulatory family.</text>
</comment>
<dbReference type="Pfam" id="PF03466">
    <property type="entry name" value="LysR_substrate"/>
    <property type="match status" value="1"/>
</dbReference>
<dbReference type="InterPro" id="IPR005119">
    <property type="entry name" value="LysR_subst-bd"/>
</dbReference>
<name>A0A250B408_9GAMM</name>
<keyword evidence="4" id="KW-0238">DNA-binding</keyword>
<dbReference type="PANTHER" id="PTHR30346:SF30">
    <property type="entry name" value="SMALL NEUTRAL PROTEASE REGULATORY PROTEIN"/>
    <property type="match status" value="1"/>
</dbReference>
<dbReference type="Pfam" id="PF00126">
    <property type="entry name" value="HTH_1"/>
    <property type="match status" value="1"/>
</dbReference>
<accession>A0A250B408</accession>
<evidence type="ECO:0000313" key="8">
    <source>
        <dbReference type="Proteomes" id="UP000217182"/>
    </source>
</evidence>
<dbReference type="OrthoDB" id="646694at2"/>
<dbReference type="Proteomes" id="UP000217182">
    <property type="component" value="Chromosome"/>
</dbReference>
<evidence type="ECO:0000256" key="1">
    <source>
        <dbReference type="ARBA" id="ARBA00009437"/>
    </source>
</evidence>
<keyword evidence="3" id="KW-0805">Transcription regulation</keyword>
<dbReference type="PRINTS" id="PR00039">
    <property type="entry name" value="HTHLYSR"/>
</dbReference>
<dbReference type="CDD" id="cd08436">
    <property type="entry name" value="PBP2_LTTR_like_3"/>
    <property type="match status" value="1"/>
</dbReference>
<dbReference type="RefSeq" id="WP_095847495.1">
    <property type="nucleotide sequence ID" value="NZ_CP014136.1"/>
</dbReference>
<keyword evidence="2" id="KW-0678">Repressor</keyword>
<protein>
    <submittedName>
        <fullName evidence="7">LysR family transcriptional regulator</fullName>
    </submittedName>
</protein>
<evidence type="ECO:0000256" key="2">
    <source>
        <dbReference type="ARBA" id="ARBA00022491"/>
    </source>
</evidence>
<dbReference type="FunFam" id="1.10.10.10:FF:000001">
    <property type="entry name" value="LysR family transcriptional regulator"/>
    <property type="match status" value="1"/>
</dbReference>
<dbReference type="GO" id="GO:0003677">
    <property type="term" value="F:DNA binding"/>
    <property type="evidence" value="ECO:0007669"/>
    <property type="project" value="UniProtKB-KW"/>
</dbReference>
<evidence type="ECO:0000256" key="4">
    <source>
        <dbReference type="ARBA" id="ARBA00023125"/>
    </source>
</evidence>
<sequence>MNLKQIRYALAVAEEQSFTRAAQRCHTVQSALSHQIAKLEDELGCSLFERTSRRVRLTTAGQAFIPSAQRLLAAKQALVEEVTAASSTVSGTLSIGTISTINAIDLPSMLDKFHRHYPAVNIRLYVGMSEMLLEDVRQQKIDLAFVGIWPGDIDLLPVSHRRLIDEPLVALVAAQHPLAGCERVSLKALSEVPLVDFYSGTAARRQTDRAFQAAGIKRHVSFEIDHFEWLENLVSRGLAAGIVPISTAQRLSTLVSIPIQDGPRRQVFCVWPQPLSKAAERFLQCGGIVVEE</sequence>
<dbReference type="GO" id="GO:0032993">
    <property type="term" value="C:protein-DNA complex"/>
    <property type="evidence" value="ECO:0007669"/>
    <property type="project" value="TreeGrafter"/>
</dbReference>
<organism evidence="7 8">
    <name type="scientific">Gibbsiella quercinecans</name>
    <dbReference type="NCBI Taxonomy" id="929813"/>
    <lineage>
        <taxon>Bacteria</taxon>
        <taxon>Pseudomonadati</taxon>
        <taxon>Pseudomonadota</taxon>
        <taxon>Gammaproteobacteria</taxon>
        <taxon>Enterobacterales</taxon>
        <taxon>Yersiniaceae</taxon>
        <taxon>Gibbsiella</taxon>
    </lineage>
</organism>
<reference evidence="7 8" key="1">
    <citation type="submission" date="2016-01" db="EMBL/GenBank/DDBJ databases">
        <authorList>
            <person name="Oliw E.H."/>
        </authorList>
    </citation>
    <scope>NUCLEOTIDE SEQUENCE [LARGE SCALE GENOMIC DNA]</scope>
    <source>
        <strain evidence="7 8">FRB97</strain>
    </source>
</reference>
<dbReference type="PROSITE" id="PS50931">
    <property type="entry name" value="HTH_LYSR"/>
    <property type="match status" value="1"/>
</dbReference>
<keyword evidence="8" id="KW-1185">Reference proteome</keyword>
<dbReference type="Gene3D" id="3.40.190.290">
    <property type="match status" value="1"/>
</dbReference>
<dbReference type="GO" id="GO:0003700">
    <property type="term" value="F:DNA-binding transcription factor activity"/>
    <property type="evidence" value="ECO:0007669"/>
    <property type="project" value="InterPro"/>
</dbReference>
<dbReference type="InterPro" id="IPR000847">
    <property type="entry name" value="LysR_HTH_N"/>
</dbReference>